<comment type="caution">
    <text evidence="1">The sequence shown here is derived from an EMBL/GenBank/DDBJ whole genome shotgun (WGS) entry which is preliminary data.</text>
</comment>
<reference evidence="1" key="1">
    <citation type="submission" date="2020-08" db="EMBL/GenBank/DDBJ databases">
        <title>Genome public.</title>
        <authorList>
            <person name="Liu C."/>
            <person name="Sun Q."/>
        </authorList>
    </citation>
    <scope>NUCLEOTIDE SEQUENCE</scope>
    <source>
        <strain evidence="1">NSJ-12</strain>
    </source>
</reference>
<organism evidence="1 2">
    <name type="scientific">Zhenhengia yiwuensis</name>
    <dbReference type="NCBI Taxonomy" id="2763666"/>
    <lineage>
        <taxon>Bacteria</taxon>
        <taxon>Bacillati</taxon>
        <taxon>Bacillota</taxon>
        <taxon>Clostridia</taxon>
        <taxon>Lachnospirales</taxon>
        <taxon>Lachnospiraceae</taxon>
        <taxon>Zhenhengia</taxon>
    </lineage>
</organism>
<evidence type="ECO:0000313" key="2">
    <source>
        <dbReference type="Proteomes" id="UP000655830"/>
    </source>
</evidence>
<evidence type="ECO:0000313" key="1">
    <source>
        <dbReference type="EMBL" id="MBC8581533.1"/>
    </source>
</evidence>
<keyword evidence="2" id="KW-1185">Reference proteome</keyword>
<dbReference type="AlphaFoldDB" id="A0A926EJR5"/>
<name>A0A926EJR5_9FIRM</name>
<proteinExistence type="predicted"/>
<gene>
    <name evidence="1" type="ORF">H8718_18785</name>
</gene>
<accession>A0A926EJR5</accession>
<protein>
    <submittedName>
        <fullName evidence="1">Uncharacterized protein</fullName>
    </submittedName>
</protein>
<sequence length="63" mass="7442">MEELLKFVEKEIDRVKRMKLYTIDEDGEEIECYDGECIFHDGEVNGMYLAYNNVKAAIHQLIK</sequence>
<dbReference type="RefSeq" id="WP_249334498.1">
    <property type="nucleotide sequence ID" value="NZ_JACRSY010000058.1"/>
</dbReference>
<dbReference type="EMBL" id="JACRSY010000058">
    <property type="protein sequence ID" value="MBC8581533.1"/>
    <property type="molecule type" value="Genomic_DNA"/>
</dbReference>
<dbReference type="Proteomes" id="UP000655830">
    <property type="component" value="Unassembled WGS sequence"/>
</dbReference>